<protein>
    <submittedName>
        <fullName evidence="1">Uncharacterized protein</fullName>
    </submittedName>
</protein>
<evidence type="ECO:0000313" key="2">
    <source>
        <dbReference type="Proteomes" id="UP000024635"/>
    </source>
</evidence>
<organism evidence="1 2">
    <name type="scientific">Ancylostoma ceylanicum</name>
    <dbReference type="NCBI Taxonomy" id="53326"/>
    <lineage>
        <taxon>Eukaryota</taxon>
        <taxon>Metazoa</taxon>
        <taxon>Ecdysozoa</taxon>
        <taxon>Nematoda</taxon>
        <taxon>Chromadorea</taxon>
        <taxon>Rhabditida</taxon>
        <taxon>Rhabditina</taxon>
        <taxon>Rhabditomorpha</taxon>
        <taxon>Strongyloidea</taxon>
        <taxon>Ancylostomatidae</taxon>
        <taxon>Ancylostomatinae</taxon>
        <taxon>Ancylostoma</taxon>
    </lineage>
</organism>
<dbReference type="EMBL" id="JARK01001569">
    <property type="protein sequence ID" value="EYB89326.1"/>
    <property type="molecule type" value="Genomic_DNA"/>
</dbReference>
<reference evidence="2" key="1">
    <citation type="journal article" date="2015" name="Nat. Genet.">
        <title>The genome and transcriptome of the zoonotic hookworm Ancylostoma ceylanicum identify infection-specific gene families.</title>
        <authorList>
            <person name="Schwarz E.M."/>
            <person name="Hu Y."/>
            <person name="Antoshechkin I."/>
            <person name="Miller M.M."/>
            <person name="Sternberg P.W."/>
            <person name="Aroian R.V."/>
        </authorList>
    </citation>
    <scope>NUCLEOTIDE SEQUENCE</scope>
    <source>
        <strain evidence="2">HY135</strain>
    </source>
</reference>
<keyword evidence="2" id="KW-1185">Reference proteome</keyword>
<accession>A0A016SG43</accession>
<sequence>MDCVAILDTSAQSCTLQLTPCSLFAFAVLPTSNYVAAFVAPLVRDADLRTNTFICRRALCEVLCDMIPARLR</sequence>
<name>A0A016SG43_9BILA</name>
<dbReference type="AlphaFoldDB" id="A0A016SG43"/>
<proteinExistence type="predicted"/>
<gene>
    <name evidence="1" type="primary">Acey_s0233.g3100</name>
    <name evidence="1" type="ORF">Y032_0233g3100</name>
</gene>
<comment type="caution">
    <text evidence="1">The sequence shown here is derived from an EMBL/GenBank/DDBJ whole genome shotgun (WGS) entry which is preliminary data.</text>
</comment>
<evidence type="ECO:0000313" key="1">
    <source>
        <dbReference type="EMBL" id="EYB89326.1"/>
    </source>
</evidence>
<dbReference type="Proteomes" id="UP000024635">
    <property type="component" value="Unassembled WGS sequence"/>
</dbReference>
<dbReference type="OrthoDB" id="5784299at2759"/>